<evidence type="ECO:0008006" key="4">
    <source>
        <dbReference type="Google" id="ProtNLM"/>
    </source>
</evidence>
<comment type="caution">
    <text evidence="2">The sequence shown here is derived from an EMBL/GenBank/DDBJ whole genome shotgun (WGS) entry which is preliminary data.</text>
</comment>
<gene>
    <name evidence="2" type="ORF">PGLA2088_LOCUS109</name>
</gene>
<evidence type="ECO:0000313" key="2">
    <source>
        <dbReference type="EMBL" id="CAE8622817.1"/>
    </source>
</evidence>
<dbReference type="InterPro" id="IPR050587">
    <property type="entry name" value="GNT1/Glycosyltrans_8"/>
</dbReference>
<evidence type="ECO:0000256" key="1">
    <source>
        <dbReference type="SAM" id="MobiDB-lite"/>
    </source>
</evidence>
<dbReference type="SUPFAM" id="SSF53448">
    <property type="entry name" value="Nucleotide-diphospho-sugar transferases"/>
    <property type="match status" value="1"/>
</dbReference>
<dbReference type="Proteomes" id="UP000626109">
    <property type="component" value="Unassembled WGS sequence"/>
</dbReference>
<evidence type="ECO:0000313" key="3">
    <source>
        <dbReference type="Proteomes" id="UP000626109"/>
    </source>
</evidence>
<dbReference type="AlphaFoldDB" id="A0A813G970"/>
<accession>A0A813G970</accession>
<dbReference type="Gene3D" id="3.90.550.10">
    <property type="entry name" value="Spore Coat Polysaccharide Biosynthesis Protein SpsA, Chain A"/>
    <property type="match status" value="1"/>
</dbReference>
<dbReference type="EMBL" id="CAJNNW010000063">
    <property type="protein sequence ID" value="CAE8622817.1"/>
    <property type="molecule type" value="Genomic_DNA"/>
</dbReference>
<proteinExistence type="predicted"/>
<dbReference type="PANTHER" id="PTHR11183">
    <property type="entry name" value="GLYCOGENIN SUBFAMILY MEMBER"/>
    <property type="match status" value="1"/>
</dbReference>
<feature type="region of interest" description="Disordered" evidence="1">
    <location>
        <begin position="59"/>
        <end position="82"/>
    </location>
</feature>
<protein>
    <recommendedName>
        <fullName evidence="4">Hexosyltransferase</fullName>
    </recommendedName>
</protein>
<dbReference type="InterPro" id="IPR029044">
    <property type="entry name" value="Nucleotide-diphossugar_trans"/>
</dbReference>
<reference evidence="2" key="1">
    <citation type="submission" date="2021-02" db="EMBL/GenBank/DDBJ databases">
        <authorList>
            <person name="Dougan E. K."/>
            <person name="Rhodes N."/>
            <person name="Thang M."/>
            <person name="Chan C."/>
        </authorList>
    </citation>
    <scope>NUCLEOTIDE SEQUENCE</scope>
</reference>
<organism evidence="2 3">
    <name type="scientific">Polarella glacialis</name>
    <name type="common">Dinoflagellate</name>
    <dbReference type="NCBI Taxonomy" id="89957"/>
    <lineage>
        <taxon>Eukaryota</taxon>
        <taxon>Sar</taxon>
        <taxon>Alveolata</taxon>
        <taxon>Dinophyceae</taxon>
        <taxon>Suessiales</taxon>
        <taxon>Suessiaceae</taxon>
        <taxon>Polarella</taxon>
    </lineage>
</organism>
<name>A0A813G970_POLGL</name>
<sequence length="524" mass="57811">MDAPAGSTADGLLAPSPELALALEACRRLGSSDRLALLRELGRWNVALEAWADTDFVPQGSSARPLRPSQPVPVLWPDEQDGQDRRSSAAAACVTGCPWCRRPLTVIGSPVRGAPGSDANSFPTYNNFTTVSGMPRPFAYTTILYGPRCHSYFLGALVLGEGLRRFGGLAPNRILLLMHTPDVPKAYLDALTRAGWTCREVEYIREVTFGLFHNWRKSRFIDVFTKLRALQLVDFEKVLMLDLDLLIRESSRTGAKETACEIGGLPSLFNLRAPAAMKRGPPVPLHGQELAYSLLWGHPTRREGDALPPHQQASGINAGVMLLQPDPALFTQIDQEVHDWYHPEHYATYMPEQEYLGRLYGTFDRWTHISCRFNFEVDKNERIPHDFTEAHEVIRAAGAPEHVLHVGASVLHYSGSGVKPWDLLSCAGEPFGSLLIDSAEEVGPYLRRLTIEGPGSRLDGYKDQQRLWAAMLEWLAQLADVSSRLAKEGCDVVELVRAGLARDAEADAAAQSGWSSPGDRPSEP</sequence>